<keyword evidence="3" id="KW-1185">Reference proteome</keyword>
<keyword evidence="1" id="KW-1133">Transmembrane helix</keyword>
<gene>
    <name evidence="2" type="ORF">C1I63_10515</name>
</gene>
<proteinExistence type="predicted"/>
<keyword evidence="1" id="KW-0812">Transmembrane</keyword>
<accession>A0A2T4UUP3</accession>
<dbReference type="Proteomes" id="UP000241085">
    <property type="component" value="Unassembled WGS sequence"/>
</dbReference>
<reference evidence="2 3" key="1">
    <citation type="submission" date="2018-03" db="EMBL/GenBank/DDBJ databases">
        <title>Bacteriophage NCPPB3778 and a type I-E CRISPR drive the evolution of the US Biological Select Agent, Rathayibacter toxicus.</title>
        <authorList>
            <person name="Davis E.W.II."/>
            <person name="Tabima J.F."/>
            <person name="Weisberg A.J."/>
            <person name="Dantas Lopes L."/>
            <person name="Wiseman M.S."/>
            <person name="Wiseman M.S."/>
            <person name="Pupko T."/>
            <person name="Belcher M.S."/>
            <person name="Sechler A.J."/>
            <person name="Tancos M.A."/>
            <person name="Schroeder B.K."/>
            <person name="Murray T.D."/>
            <person name="Luster D.G."/>
            <person name="Schneider W.L."/>
            <person name="Rogers E."/>
            <person name="Andreote F.D."/>
            <person name="Grunwald N.J."/>
            <person name="Putnam M.L."/>
            <person name="Chang J.H."/>
        </authorList>
    </citation>
    <scope>NUCLEOTIDE SEQUENCE [LARGE SCALE GENOMIC DNA]</scope>
    <source>
        <strain evidence="2 3">DSM 15933</strain>
    </source>
</reference>
<comment type="caution">
    <text evidence="2">The sequence shown here is derived from an EMBL/GenBank/DDBJ whole genome shotgun (WGS) entry which is preliminary data.</text>
</comment>
<evidence type="ECO:0000313" key="2">
    <source>
        <dbReference type="EMBL" id="PTL73241.1"/>
    </source>
</evidence>
<protein>
    <submittedName>
        <fullName evidence="2">Uncharacterized protein</fullName>
    </submittedName>
</protein>
<dbReference type="EMBL" id="PZPL01000001">
    <property type="protein sequence ID" value="PTL73241.1"/>
    <property type="molecule type" value="Genomic_DNA"/>
</dbReference>
<evidence type="ECO:0000256" key="1">
    <source>
        <dbReference type="SAM" id="Phobius"/>
    </source>
</evidence>
<evidence type="ECO:0000313" key="3">
    <source>
        <dbReference type="Proteomes" id="UP000241085"/>
    </source>
</evidence>
<dbReference type="AlphaFoldDB" id="A0A2T4UUP3"/>
<keyword evidence="1" id="KW-0472">Membrane</keyword>
<dbReference type="RefSeq" id="WP_107574741.1">
    <property type="nucleotide sequence ID" value="NZ_PZPL01000001.1"/>
</dbReference>
<organism evidence="2 3">
    <name type="scientific">Rathayibacter caricis DSM 15933</name>
    <dbReference type="NCBI Taxonomy" id="1328867"/>
    <lineage>
        <taxon>Bacteria</taxon>
        <taxon>Bacillati</taxon>
        <taxon>Actinomycetota</taxon>
        <taxon>Actinomycetes</taxon>
        <taxon>Micrococcales</taxon>
        <taxon>Microbacteriaceae</taxon>
        <taxon>Rathayibacter</taxon>
    </lineage>
</organism>
<name>A0A2T4UUP3_9MICO</name>
<feature type="transmembrane region" description="Helical" evidence="1">
    <location>
        <begin position="102"/>
        <end position="124"/>
    </location>
</feature>
<sequence>MSEPRDRPSTRRRLTPRRLAALAAGVVALVGLALLALVPLQYATLAGAGFDSVCRASVGRVPAEEGGLLRGAWSWWPLGTSCEWTLLDGTVTEVQPDWSTTAVAITGAALLLLGIAGAATALLVRRRTRG</sequence>